<protein>
    <recommendedName>
        <fullName evidence="3">DUF4238 domain-containing protein</fullName>
    </recommendedName>
</protein>
<dbReference type="RefSeq" id="WP_005501978.1">
    <property type="nucleotide sequence ID" value="NZ_ABIC01000041.1"/>
</dbReference>
<dbReference type="Pfam" id="PF14022">
    <property type="entry name" value="DUF4238"/>
    <property type="match status" value="1"/>
</dbReference>
<comment type="caution">
    <text evidence="1">The sequence shown here is derived from an EMBL/GenBank/DDBJ whole genome shotgun (WGS) entry which is preliminary data.</text>
</comment>
<name>A9ELM9_9GAMM</name>
<keyword evidence="2" id="KW-1185">Reference proteome</keyword>
<evidence type="ECO:0000313" key="1">
    <source>
        <dbReference type="EMBL" id="EDP99388.1"/>
    </source>
</evidence>
<organism evidence="1 2">
    <name type="scientific">Shewanella benthica KT99</name>
    <dbReference type="NCBI Taxonomy" id="314608"/>
    <lineage>
        <taxon>Bacteria</taxon>
        <taxon>Pseudomonadati</taxon>
        <taxon>Pseudomonadota</taxon>
        <taxon>Gammaproteobacteria</taxon>
        <taxon>Alteromonadales</taxon>
        <taxon>Shewanellaceae</taxon>
        <taxon>Shewanella</taxon>
    </lineage>
</organism>
<evidence type="ECO:0000313" key="2">
    <source>
        <dbReference type="Proteomes" id="UP000005839"/>
    </source>
</evidence>
<proteinExistence type="predicted"/>
<reference evidence="1 2" key="1">
    <citation type="submission" date="2007-10" db="EMBL/GenBank/DDBJ databases">
        <authorList>
            <person name="Yayanos A."/>
            <person name="Ferriera S."/>
            <person name="Johnson J."/>
            <person name="Kravitz S."/>
            <person name="Halpern A."/>
            <person name="Remington K."/>
            <person name="Beeson K."/>
            <person name="Tran B."/>
            <person name="Rogers Y.-H."/>
            <person name="Friedman R."/>
            <person name="Venter J.C."/>
        </authorList>
    </citation>
    <scope>NUCLEOTIDE SEQUENCE [LARGE SCALE GENOMIC DNA]</scope>
    <source>
        <strain evidence="1 2">KT99</strain>
    </source>
</reference>
<sequence>MDRKNTAKRQHYVPRLLLKRFADSKELIWVFDKWEKRVFKSSIKGVAAETYYYNFEVSGVEYSLEDKLTEYESKASKIIDSIVDNNSLSNLTEEDKYSLSEFISIQYLRTPYAFNQSLKLHDHLMGELLSRGISPEQVEGYQEPTEYSSRLWRMSLLSDFDLFTQNFFNKTWLLQASSAESQFWISDNPISFQSTTGDEGERGKIGLEVDGIEVYLPLTKDLTLVLWCGNRASYLCESFKSIEEDYEFRQLRPEQFESIENLYHCIKKGKVMASTKDNVTNVNSLQVKYSSRFIFSSSSDFSLAEEMIDSEPH</sequence>
<dbReference type="Proteomes" id="UP000005839">
    <property type="component" value="Unassembled WGS sequence"/>
</dbReference>
<evidence type="ECO:0008006" key="3">
    <source>
        <dbReference type="Google" id="ProtNLM"/>
    </source>
</evidence>
<dbReference type="InterPro" id="IPR025332">
    <property type="entry name" value="DUF4238"/>
</dbReference>
<gene>
    <name evidence="1" type="ORF">KT99_00615</name>
</gene>
<accession>A9ELM9</accession>
<dbReference type="AlphaFoldDB" id="A9ELM9"/>
<dbReference type="EMBL" id="ABIC01000041">
    <property type="protein sequence ID" value="EDP99388.1"/>
    <property type="molecule type" value="Genomic_DNA"/>
</dbReference>